<keyword evidence="1 5" id="KW-0328">Glycosyltransferase</keyword>
<evidence type="ECO:0000256" key="2">
    <source>
        <dbReference type="ARBA" id="ARBA00022679"/>
    </source>
</evidence>
<comment type="caution">
    <text evidence="5">The sequence shown here is derived from an EMBL/GenBank/DDBJ whole genome shotgun (WGS) entry which is preliminary data.</text>
</comment>
<dbReference type="Pfam" id="PF00534">
    <property type="entry name" value="Glycos_transf_1"/>
    <property type="match status" value="1"/>
</dbReference>
<evidence type="ECO:0000259" key="3">
    <source>
        <dbReference type="Pfam" id="PF00534"/>
    </source>
</evidence>
<accession>A0ABS7U7F9</accession>
<dbReference type="PANTHER" id="PTHR45947">
    <property type="entry name" value="SULFOQUINOVOSYL TRANSFERASE SQD2"/>
    <property type="match status" value="1"/>
</dbReference>
<dbReference type="InterPro" id="IPR028098">
    <property type="entry name" value="Glyco_trans_4-like_N"/>
</dbReference>
<dbReference type="EMBL" id="JAIQZJ010000001">
    <property type="protein sequence ID" value="MBZ5736900.1"/>
    <property type="molecule type" value="Genomic_DNA"/>
</dbReference>
<feature type="domain" description="Glycosyl transferase family 1" evidence="3">
    <location>
        <begin position="235"/>
        <end position="384"/>
    </location>
</feature>
<dbReference type="Pfam" id="PF13439">
    <property type="entry name" value="Glyco_transf_4"/>
    <property type="match status" value="1"/>
</dbReference>
<name>A0ABS7U7F9_9ACTN</name>
<evidence type="ECO:0000259" key="4">
    <source>
        <dbReference type="Pfam" id="PF13439"/>
    </source>
</evidence>
<evidence type="ECO:0000313" key="5">
    <source>
        <dbReference type="EMBL" id="MBZ5736900.1"/>
    </source>
</evidence>
<dbReference type="PANTHER" id="PTHR45947:SF13">
    <property type="entry name" value="TRANSFERASE"/>
    <property type="match status" value="1"/>
</dbReference>
<dbReference type="Gene3D" id="3.40.50.2000">
    <property type="entry name" value="Glycogen Phosphorylase B"/>
    <property type="match status" value="2"/>
</dbReference>
<protein>
    <submittedName>
        <fullName evidence="5">Glycosyltransferase</fullName>
        <ecNumber evidence="5">2.4.-.-</ecNumber>
    </submittedName>
</protein>
<evidence type="ECO:0000256" key="1">
    <source>
        <dbReference type="ARBA" id="ARBA00022676"/>
    </source>
</evidence>
<organism evidence="5 6">
    <name type="scientific">Nocardioides mangrovi</name>
    <dbReference type="NCBI Taxonomy" id="2874580"/>
    <lineage>
        <taxon>Bacteria</taxon>
        <taxon>Bacillati</taxon>
        <taxon>Actinomycetota</taxon>
        <taxon>Actinomycetes</taxon>
        <taxon>Propionibacteriales</taxon>
        <taxon>Nocardioidaceae</taxon>
        <taxon>Nocardioides</taxon>
    </lineage>
</organism>
<dbReference type="EC" id="2.4.-.-" evidence="5"/>
<reference evidence="5 6" key="1">
    <citation type="submission" date="2021-09" db="EMBL/GenBank/DDBJ databases">
        <title>Whole genome sequence of Nocardioides sp. GBK3QG-3.</title>
        <authorList>
            <person name="Tuo L."/>
        </authorList>
    </citation>
    <scope>NUCLEOTIDE SEQUENCE [LARGE SCALE GENOMIC DNA]</scope>
    <source>
        <strain evidence="5 6">GBK3QG-3</strain>
    </source>
</reference>
<evidence type="ECO:0000313" key="6">
    <source>
        <dbReference type="Proteomes" id="UP000780875"/>
    </source>
</evidence>
<sequence length="410" mass="44389">MGTRILHINKYLDRRGGAEGYMYAVAELQTAHGATVAFWGMASPGRPPGDGRSGLAPFIELEPPPPGVIPRARAAARTLWSETCRRSLARFLDDFQPDVAHVHNIYHHLSPSILAALRSHGTPVVMTLHDYKLACPSYHFLAGDEICTKCLDGHFRHAVETRCKGSLSSSALVALEARLHRTLHLYDPVDVFISPSRFLGEMIRSAGVYPDRLEQLGFPVDSSAIPVKKQAGGPVVFVGRLSREKGVDVLLDAMARLPDARLVVVGEGPQRQELERHAAEVAGGRVTFTGQVARTEALALLRSATVSAVPSRWLENLPMSVLEAHSSGVPVVVSDLGGLPELVSPEVDGLVVRSGDADALALALRALLDDPDRALELGRAGRRRVESSARPSDHVDRLSAIYRRAAARPR</sequence>
<dbReference type="GO" id="GO:0016757">
    <property type="term" value="F:glycosyltransferase activity"/>
    <property type="evidence" value="ECO:0007669"/>
    <property type="project" value="UniProtKB-KW"/>
</dbReference>
<gene>
    <name evidence="5" type="ORF">K8U61_01905</name>
</gene>
<dbReference type="InterPro" id="IPR001296">
    <property type="entry name" value="Glyco_trans_1"/>
</dbReference>
<dbReference type="RefSeq" id="WP_224121269.1">
    <property type="nucleotide sequence ID" value="NZ_JAIQZJ010000001.1"/>
</dbReference>
<dbReference type="SUPFAM" id="SSF53756">
    <property type="entry name" value="UDP-Glycosyltransferase/glycogen phosphorylase"/>
    <property type="match status" value="1"/>
</dbReference>
<keyword evidence="2 5" id="KW-0808">Transferase</keyword>
<feature type="domain" description="Glycosyltransferase subfamily 4-like N-terminal" evidence="4">
    <location>
        <begin position="16"/>
        <end position="216"/>
    </location>
</feature>
<keyword evidence="6" id="KW-1185">Reference proteome</keyword>
<dbReference type="Proteomes" id="UP000780875">
    <property type="component" value="Unassembled WGS sequence"/>
</dbReference>
<dbReference type="InterPro" id="IPR050194">
    <property type="entry name" value="Glycosyltransferase_grp1"/>
</dbReference>
<proteinExistence type="predicted"/>